<protein>
    <recommendedName>
        <fullName evidence="1">R13L1/DRL21-like LRR repeat region domain-containing protein</fullName>
    </recommendedName>
</protein>
<gene>
    <name evidence="2" type="ORF">HUJ06_011051</name>
</gene>
<keyword evidence="3" id="KW-1185">Reference proteome</keyword>
<feature type="domain" description="R13L1/DRL21-like LRR repeat region" evidence="1">
    <location>
        <begin position="236"/>
        <end position="294"/>
    </location>
</feature>
<dbReference type="SUPFAM" id="SSF52047">
    <property type="entry name" value="RNI-like"/>
    <property type="match status" value="1"/>
</dbReference>
<dbReference type="PANTHER" id="PTHR47186">
    <property type="entry name" value="LEUCINE-RICH REPEAT-CONTAINING PROTEIN 57"/>
    <property type="match status" value="1"/>
</dbReference>
<sequence length="427" mass="48487">MNKYQITKLTLEWSSNFDGNFPGNGASAESVLEGLQPSTKLRCLGLHHYGGSSFPNWMMKEFQHYDMLVHIQLYGCKNCTFLPAFGNLPSLKYLYMHGMKEVEYMGKEFYGCRDNNNNYKGFQMLELLCIQKMKSLRGWWGAEEGEFPCLKELSIGCCPNLVKLPHLLPSVEEVDIRACSVLTYLPMLPSTSRLSLENCDGRILSCMHNCPSLSKLEIRNFPNTTFLPPAILQPLAKTLETLKIWCFQSLLALPKGLQDLAILQNLEIYNCNMLQSLPDLQALASLRRLEIRGCESLAYLPKGLNKLTSFQELIIEWTNKMTPVLEEGVGLQDLASLPKLKIYKSSLSSFLPKGLNKLTSLQELTIYWSKNTKSISEEKLPSSLHSLTIWKCPEEIKSRLQEGGEDWPKIAHIPTIQLYSMQHSSSR</sequence>
<evidence type="ECO:0000259" key="1">
    <source>
        <dbReference type="Pfam" id="PF25019"/>
    </source>
</evidence>
<evidence type="ECO:0000313" key="2">
    <source>
        <dbReference type="EMBL" id="DAD32200.1"/>
    </source>
</evidence>
<name>A0A822YHZ8_NELNU</name>
<dbReference type="AlphaFoldDB" id="A0A822YHZ8"/>
<dbReference type="InterPro" id="IPR032675">
    <property type="entry name" value="LRR_dom_sf"/>
</dbReference>
<proteinExistence type="predicted"/>
<dbReference type="InterPro" id="IPR056789">
    <property type="entry name" value="LRR_R13L1-DRL21"/>
</dbReference>
<dbReference type="Proteomes" id="UP000607653">
    <property type="component" value="Unassembled WGS sequence"/>
</dbReference>
<comment type="caution">
    <text evidence="2">The sequence shown here is derived from an EMBL/GenBank/DDBJ whole genome shotgun (WGS) entry which is preliminary data.</text>
</comment>
<dbReference type="EMBL" id="DUZY01000003">
    <property type="protein sequence ID" value="DAD32200.1"/>
    <property type="molecule type" value="Genomic_DNA"/>
</dbReference>
<feature type="domain" description="R13L1/DRL21-like LRR repeat region" evidence="1">
    <location>
        <begin position="2"/>
        <end position="99"/>
    </location>
</feature>
<dbReference type="Gene3D" id="3.80.10.10">
    <property type="entry name" value="Ribonuclease Inhibitor"/>
    <property type="match status" value="2"/>
</dbReference>
<organism evidence="2 3">
    <name type="scientific">Nelumbo nucifera</name>
    <name type="common">Sacred lotus</name>
    <dbReference type="NCBI Taxonomy" id="4432"/>
    <lineage>
        <taxon>Eukaryota</taxon>
        <taxon>Viridiplantae</taxon>
        <taxon>Streptophyta</taxon>
        <taxon>Embryophyta</taxon>
        <taxon>Tracheophyta</taxon>
        <taxon>Spermatophyta</taxon>
        <taxon>Magnoliopsida</taxon>
        <taxon>Proteales</taxon>
        <taxon>Nelumbonaceae</taxon>
        <taxon>Nelumbo</taxon>
    </lineage>
</organism>
<evidence type="ECO:0000313" key="3">
    <source>
        <dbReference type="Proteomes" id="UP000607653"/>
    </source>
</evidence>
<accession>A0A822YHZ8</accession>
<dbReference type="PANTHER" id="PTHR47186:SF3">
    <property type="entry name" value="OS09G0267800 PROTEIN"/>
    <property type="match status" value="1"/>
</dbReference>
<reference evidence="2 3" key="1">
    <citation type="journal article" date="2020" name="Mol. Biol. Evol.">
        <title>Distinct Expression and Methylation Patterns for Genes with Different Fates following a Single Whole-Genome Duplication in Flowering Plants.</title>
        <authorList>
            <person name="Shi T."/>
            <person name="Rahmani R.S."/>
            <person name="Gugger P.F."/>
            <person name="Wang M."/>
            <person name="Li H."/>
            <person name="Zhang Y."/>
            <person name="Li Z."/>
            <person name="Wang Q."/>
            <person name="Van de Peer Y."/>
            <person name="Marchal K."/>
            <person name="Chen J."/>
        </authorList>
    </citation>
    <scope>NUCLEOTIDE SEQUENCE [LARGE SCALE GENOMIC DNA]</scope>
    <source>
        <tissue evidence="2">Leaf</tissue>
    </source>
</reference>
<dbReference type="Pfam" id="PF25019">
    <property type="entry name" value="LRR_R13L1-DRL21"/>
    <property type="match status" value="2"/>
</dbReference>